<dbReference type="Gene3D" id="2.120.10.30">
    <property type="entry name" value="TolB, C-terminal domain"/>
    <property type="match status" value="1"/>
</dbReference>
<evidence type="ECO:0000256" key="8">
    <source>
        <dbReference type="ARBA" id="ARBA00016808"/>
    </source>
</evidence>
<dbReference type="GO" id="GO:0019853">
    <property type="term" value="P:L-ascorbic acid biosynthetic process"/>
    <property type="evidence" value="ECO:0007669"/>
    <property type="project" value="TreeGrafter"/>
</dbReference>
<evidence type="ECO:0000256" key="5">
    <source>
        <dbReference type="ARBA" id="ARBA00004496"/>
    </source>
</evidence>
<evidence type="ECO:0000313" key="17">
    <source>
        <dbReference type="EnsemblMetazoa" id="XP_038057161.1"/>
    </source>
</evidence>
<feature type="domain" description="SMP-30/Gluconolactonase/LRE-like region" evidence="16">
    <location>
        <begin position="15"/>
        <end position="261"/>
    </location>
</feature>
<reference evidence="17" key="1">
    <citation type="submission" date="2022-11" db="UniProtKB">
        <authorList>
            <consortium name="EnsemblMetazoa"/>
        </authorList>
    </citation>
    <scope>IDENTIFICATION</scope>
</reference>
<comment type="catalytic activity">
    <reaction evidence="1">
        <text>D-glucono-1,5-lactone + H2O = D-gluconate + H(+)</text>
        <dbReference type="Rhea" id="RHEA:10440"/>
        <dbReference type="ChEBI" id="CHEBI:15377"/>
        <dbReference type="ChEBI" id="CHEBI:15378"/>
        <dbReference type="ChEBI" id="CHEBI:16217"/>
        <dbReference type="ChEBI" id="CHEBI:18391"/>
        <dbReference type="EC" id="3.1.1.17"/>
    </reaction>
</comment>
<dbReference type="InterPro" id="IPR005511">
    <property type="entry name" value="SMP-30"/>
</dbReference>
<dbReference type="PANTHER" id="PTHR10907">
    <property type="entry name" value="REGUCALCIN"/>
    <property type="match status" value="1"/>
</dbReference>
<dbReference type="RefSeq" id="XP_038057161.1">
    <property type="nucleotide sequence ID" value="XM_038201233.1"/>
</dbReference>
<dbReference type="PRINTS" id="PR01790">
    <property type="entry name" value="SMP30FAMILY"/>
</dbReference>
<dbReference type="GO" id="GO:0004341">
    <property type="term" value="F:gluconolactonase activity"/>
    <property type="evidence" value="ECO:0007669"/>
    <property type="project" value="UniProtKB-EC"/>
</dbReference>
<evidence type="ECO:0000256" key="1">
    <source>
        <dbReference type="ARBA" id="ARBA00001589"/>
    </source>
</evidence>
<proteinExistence type="inferred from homology"/>
<dbReference type="OrthoDB" id="423498at2759"/>
<evidence type="ECO:0000256" key="4">
    <source>
        <dbReference type="ARBA" id="ARBA00001946"/>
    </source>
</evidence>
<keyword evidence="9" id="KW-0963">Cytoplasm</keyword>
<comment type="cofactor">
    <cofactor evidence="15">
        <name>Zn(2+)</name>
        <dbReference type="ChEBI" id="CHEBI:29105"/>
    </cofactor>
    <text evidence="15">Binds 1 divalent metal cation per subunit.</text>
</comment>
<protein>
    <recommendedName>
        <fullName evidence="8">Regucalcin</fullName>
        <ecNumber evidence="7">3.1.1.17</ecNumber>
    </recommendedName>
    <alternativeName>
        <fullName evidence="13">Gluconolactonase</fullName>
    </alternativeName>
</protein>
<comment type="cofactor">
    <cofactor evidence="4">
        <name>Mg(2+)</name>
        <dbReference type="ChEBI" id="CHEBI:18420"/>
    </cofactor>
</comment>
<keyword evidence="10 15" id="KW-0479">Metal-binding</keyword>
<feature type="binding site" evidence="15">
    <location>
        <position position="202"/>
    </location>
    <ligand>
        <name>a divalent metal cation</name>
        <dbReference type="ChEBI" id="CHEBI:60240"/>
    </ligand>
</feature>
<feature type="binding site" evidence="15">
    <location>
        <position position="15"/>
    </location>
    <ligand>
        <name>a divalent metal cation</name>
        <dbReference type="ChEBI" id="CHEBI:60240"/>
    </ligand>
</feature>
<comment type="similarity">
    <text evidence="6">Belongs to the SMP-30/CGR1 family.</text>
</comment>
<dbReference type="AlphaFoldDB" id="A0A914A1C7"/>
<dbReference type="OMA" id="HLWICHY"/>
<evidence type="ECO:0000256" key="3">
    <source>
        <dbReference type="ARBA" id="ARBA00001936"/>
    </source>
</evidence>
<dbReference type="Proteomes" id="UP000887568">
    <property type="component" value="Unplaced"/>
</dbReference>
<feature type="binding site" evidence="15">
    <location>
        <position position="101"/>
    </location>
    <ligand>
        <name>substrate</name>
    </ligand>
</feature>
<evidence type="ECO:0000256" key="13">
    <source>
        <dbReference type="ARBA" id="ARBA00032464"/>
    </source>
</evidence>
<evidence type="ECO:0000256" key="6">
    <source>
        <dbReference type="ARBA" id="ARBA00008853"/>
    </source>
</evidence>
<keyword evidence="12" id="KW-0106">Calcium</keyword>
<evidence type="ECO:0000256" key="11">
    <source>
        <dbReference type="ARBA" id="ARBA00022801"/>
    </source>
</evidence>
<dbReference type="GO" id="GO:0005737">
    <property type="term" value="C:cytoplasm"/>
    <property type="evidence" value="ECO:0007669"/>
    <property type="project" value="UniProtKB-SubCell"/>
</dbReference>
<dbReference type="InterPro" id="IPR008367">
    <property type="entry name" value="Regucalcin"/>
</dbReference>
<evidence type="ECO:0000256" key="7">
    <source>
        <dbReference type="ARBA" id="ARBA00013227"/>
    </source>
</evidence>
<keyword evidence="15" id="KW-0862">Zinc</keyword>
<keyword evidence="18" id="KW-1185">Reference proteome</keyword>
<evidence type="ECO:0000313" key="18">
    <source>
        <dbReference type="Proteomes" id="UP000887568"/>
    </source>
</evidence>
<evidence type="ECO:0000256" key="10">
    <source>
        <dbReference type="ARBA" id="ARBA00022723"/>
    </source>
</evidence>
<dbReference type="GeneID" id="119728835"/>
<accession>A0A914A1C7</accession>
<dbReference type="InterPro" id="IPR013658">
    <property type="entry name" value="SGL"/>
</dbReference>
<dbReference type="GO" id="GO:0030234">
    <property type="term" value="F:enzyme regulator activity"/>
    <property type="evidence" value="ECO:0007669"/>
    <property type="project" value="InterPro"/>
</dbReference>
<dbReference type="InterPro" id="IPR011042">
    <property type="entry name" value="6-blade_b-propeller_TolB-like"/>
</dbReference>
<evidence type="ECO:0000256" key="2">
    <source>
        <dbReference type="ARBA" id="ARBA00001913"/>
    </source>
</evidence>
<sequence length="297" mass="33029">MSVSVVLERCGVLLEGPHWDDVDQCLYFIDHISGVVHRWDPETQKHETRKIDENVGCVVTTKTPGVLLITGKHRFLSLDWEGGVATPIGEVDQDRPENHFNDGKCDARGRFWAGTLGPLETPTRVKPKQGSLYCLDVDRSVTKHIDGVDISNGLCWSHDNKTMYYIDSLSHKVDAFDYCLDTGTPSNRRPAIEIPEEDGYPDGMTIDTEGMVWVACFDSSSINRYNPLTGEKLHTITFPCAYVTPCCFGGKNLDTLYVTTSKDGLSEQKQQEQPLAGSLFKVTGLGFKGRPAYQYAG</sequence>
<dbReference type="PANTHER" id="PTHR10907:SF47">
    <property type="entry name" value="REGUCALCIN"/>
    <property type="match status" value="1"/>
</dbReference>
<dbReference type="EC" id="3.1.1.17" evidence="7"/>
<dbReference type="PRINTS" id="PR01791">
    <property type="entry name" value="REGUCALCIN"/>
</dbReference>
<keyword evidence="11" id="KW-0378">Hydrolase</keyword>
<dbReference type="SUPFAM" id="SSF63829">
    <property type="entry name" value="Calcium-dependent phosphotriesterase"/>
    <property type="match status" value="1"/>
</dbReference>
<evidence type="ECO:0000256" key="12">
    <source>
        <dbReference type="ARBA" id="ARBA00022837"/>
    </source>
</evidence>
<dbReference type="EnsemblMetazoa" id="XM_038201233.1">
    <property type="protein sequence ID" value="XP_038057161.1"/>
    <property type="gene ID" value="LOC119728835"/>
</dbReference>
<dbReference type="GO" id="GO:0005509">
    <property type="term" value="F:calcium ion binding"/>
    <property type="evidence" value="ECO:0007669"/>
    <property type="project" value="InterPro"/>
</dbReference>
<evidence type="ECO:0000256" key="14">
    <source>
        <dbReference type="PIRSR" id="PIRSR605511-1"/>
    </source>
</evidence>
<feature type="binding site" evidence="15">
    <location>
        <position position="152"/>
    </location>
    <ligand>
        <name>a divalent metal cation</name>
        <dbReference type="ChEBI" id="CHEBI:60240"/>
    </ligand>
</feature>
<dbReference type="Pfam" id="PF08450">
    <property type="entry name" value="SGL"/>
    <property type="match status" value="1"/>
</dbReference>
<comment type="subcellular location">
    <subcellularLocation>
        <location evidence="5">Cytoplasm</location>
    </subcellularLocation>
</comment>
<organism evidence="17 18">
    <name type="scientific">Patiria miniata</name>
    <name type="common">Bat star</name>
    <name type="synonym">Asterina miniata</name>
    <dbReference type="NCBI Taxonomy" id="46514"/>
    <lineage>
        <taxon>Eukaryota</taxon>
        <taxon>Metazoa</taxon>
        <taxon>Echinodermata</taxon>
        <taxon>Eleutherozoa</taxon>
        <taxon>Asterozoa</taxon>
        <taxon>Asteroidea</taxon>
        <taxon>Valvatacea</taxon>
        <taxon>Valvatida</taxon>
        <taxon>Asterinidae</taxon>
        <taxon>Patiria</taxon>
    </lineage>
</organism>
<feature type="active site" description="Proton donor/acceptor" evidence="14">
    <location>
        <position position="202"/>
    </location>
</feature>
<evidence type="ECO:0000259" key="16">
    <source>
        <dbReference type="Pfam" id="PF08450"/>
    </source>
</evidence>
<evidence type="ECO:0000256" key="15">
    <source>
        <dbReference type="PIRSR" id="PIRSR605511-2"/>
    </source>
</evidence>
<evidence type="ECO:0000256" key="9">
    <source>
        <dbReference type="ARBA" id="ARBA00022490"/>
    </source>
</evidence>
<name>A0A914A1C7_PATMI</name>
<comment type="cofactor">
    <cofactor evidence="2">
        <name>Ca(2+)</name>
        <dbReference type="ChEBI" id="CHEBI:29108"/>
    </cofactor>
</comment>
<dbReference type="FunFam" id="2.120.10.30:FF:000027">
    <property type="entry name" value="Regucalcin homologue"/>
    <property type="match status" value="1"/>
</dbReference>
<comment type="cofactor">
    <cofactor evidence="3">
        <name>Mn(2+)</name>
        <dbReference type="ChEBI" id="CHEBI:29035"/>
    </cofactor>
</comment>